<dbReference type="GO" id="GO:0046983">
    <property type="term" value="F:protein dimerization activity"/>
    <property type="evidence" value="ECO:0007669"/>
    <property type="project" value="InterPro"/>
</dbReference>
<dbReference type="GO" id="GO:0051539">
    <property type="term" value="F:4 iron, 4 sulfur cluster binding"/>
    <property type="evidence" value="ECO:0007669"/>
    <property type="project" value="UniProtKB-KW"/>
</dbReference>
<evidence type="ECO:0000256" key="10">
    <source>
        <dbReference type="ARBA" id="ARBA00022777"/>
    </source>
</evidence>
<keyword evidence="8" id="KW-0808">Transferase</keyword>
<evidence type="ECO:0000256" key="4">
    <source>
        <dbReference type="ARBA" id="ARBA00012438"/>
    </source>
</evidence>
<dbReference type="EC" id="2.7.13.3" evidence="4"/>
<evidence type="ECO:0000256" key="11">
    <source>
        <dbReference type="ARBA" id="ARBA00023004"/>
    </source>
</evidence>
<dbReference type="GO" id="GO:0005737">
    <property type="term" value="C:cytoplasm"/>
    <property type="evidence" value="ECO:0007669"/>
    <property type="project" value="UniProtKB-SubCell"/>
</dbReference>
<sequence length="246" mass="27856">MEAKILNITLYVALIITIIIVYFFVSIIRYHRRYMKLQREKIFAEITIRENERKRIAGDLHDSLGPLLSAVKLNISSVEVENAADREVLEKTGGYLDEIIGSMRRISHDLLPSTLERRGLLEAIREFLQQVKNKQSVNIQLYVVKEISVPKEKEIHIFRMIQEIVHNTIKHAQARNLQIGLSEEGGHLLVLTKDDGQGFDKEKVLSGSLGLGLRSLESRCEILNGVLTLDSVPGGGTNYFIKIPVT</sequence>
<evidence type="ECO:0000256" key="8">
    <source>
        <dbReference type="ARBA" id="ARBA00022679"/>
    </source>
</evidence>
<evidence type="ECO:0000256" key="9">
    <source>
        <dbReference type="ARBA" id="ARBA00022723"/>
    </source>
</evidence>
<dbReference type="InterPro" id="IPR003594">
    <property type="entry name" value="HATPase_dom"/>
</dbReference>
<feature type="domain" description="Histidine kinase" evidence="17">
    <location>
        <begin position="55"/>
        <end position="246"/>
    </location>
</feature>
<dbReference type="GO" id="GO:0046872">
    <property type="term" value="F:metal ion binding"/>
    <property type="evidence" value="ECO:0007669"/>
    <property type="project" value="UniProtKB-KW"/>
</dbReference>
<protein>
    <recommendedName>
        <fullName evidence="5">Oxygen sensor histidine kinase NreB</fullName>
        <ecNumber evidence="4">2.7.13.3</ecNumber>
    </recommendedName>
    <alternativeName>
        <fullName evidence="15">Nitrogen regulation protein B</fullName>
    </alternativeName>
</protein>
<dbReference type="InterPro" id="IPR004358">
    <property type="entry name" value="Sig_transdc_His_kin-like_C"/>
</dbReference>
<keyword evidence="13" id="KW-0411">Iron-sulfur</keyword>
<evidence type="ECO:0000256" key="16">
    <source>
        <dbReference type="SAM" id="Phobius"/>
    </source>
</evidence>
<dbReference type="RefSeq" id="WP_188935498.1">
    <property type="nucleotide sequence ID" value="NZ_BMJC01000004.1"/>
</dbReference>
<comment type="cofactor">
    <cofactor evidence="2">
        <name>[4Fe-4S] cluster</name>
        <dbReference type="ChEBI" id="CHEBI:49883"/>
    </cofactor>
</comment>
<gene>
    <name evidence="18" type="ORF">GCM10011511_42440</name>
</gene>
<dbReference type="InterPro" id="IPR005467">
    <property type="entry name" value="His_kinase_dom"/>
</dbReference>
<organism evidence="18 19">
    <name type="scientific">Puia dinghuensis</name>
    <dbReference type="NCBI Taxonomy" id="1792502"/>
    <lineage>
        <taxon>Bacteria</taxon>
        <taxon>Pseudomonadati</taxon>
        <taxon>Bacteroidota</taxon>
        <taxon>Chitinophagia</taxon>
        <taxon>Chitinophagales</taxon>
        <taxon>Chitinophagaceae</taxon>
        <taxon>Puia</taxon>
    </lineage>
</organism>
<keyword evidence="16" id="KW-0472">Membrane</keyword>
<dbReference type="EMBL" id="BMJC01000004">
    <property type="protein sequence ID" value="GGB14180.1"/>
    <property type="molecule type" value="Genomic_DNA"/>
</dbReference>
<comment type="subcellular location">
    <subcellularLocation>
        <location evidence="3">Cytoplasm</location>
    </subcellularLocation>
</comment>
<keyword evidence="19" id="KW-1185">Reference proteome</keyword>
<dbReference type="Pfam" id="PF02518">
    <property type="entry name" value="HATPase_c"/>
    <property type="match status" value="1"/>
</dbReference>
<accession>A0A8J2UGG6</accession>
<dbReference type="InterPro" id="IPR011712">
    <property type="entry name" value="Sig_transdc_His_kin_sub3_dim/P"/>
</dbReference>
<keyword evidence="6" id="KW-0004">4Fe-4S</keyword>
<dbReference type="Gene3D" id="3.30.565.10">
    <property type="entry name" value="Histidine kinase-like ATPase, C-terminal domain"/>
    <property type="match status" value="1"/>
</dbReference>
<dbReference type="InterPro" id="IPR050482">
    <property type="entry name" value="Sensor_HK_TwoCompSys"/>
</dbReference>
<evidence type="ECO:0000256" key="12">
    <source>
        <dbReference type="ARBA" id="ARBA00023012"/>
    </source>
</evidence>
<dbReference type="Proteomes" id="UP000607559">
    <property type="component" value="Unassembled WGS sequence"/>
</dbReference>
<evidence type="ECO:0000256" key="5">
    <source>
        <dbReference type="ARBA" id="ARBA00017322"/>
    </source>
</evidence>
<keyword evidence="16" id="KW-1133">Transmembrane helix</keyword>
<comment type="function">
    <text evidence="14">Member of the two-component regulatory system NreB/NreC involved in the control of dissimilatory nitrate/nitrite reduction in response to oxygen. NreB functions as a direct oxygen sensor histidine kinase which is autophosphorylated, in the absence of oxygen, probably at the conserved histidine residue, and transfers its phosphate group probably to a conserved aspartate residue of NreC. NreB/NreC activates the expression of the nitrate (narGHJI) and nitrite (nir) reductase operons, as well as the putative nitrate transporter gene narT.</text>
</comment>
<dbReference type="PROSITE" id="PS50109">
    <property type="entry name" value="HIS_KIN"/>
    <property type="match status" value="1"/>
</dbReference>
<dbReference type="Pfam" id="PF07730">
    <property type="entry name" value="HisKA_3"/>
    <property type="match status" value="1"/>
</dbReference>
<dbReference type="Gene3D" id="1.20.5.1930">
    <property type="match status" value="1"/>
</dbReference>
<evidence type="ECO:0000256" key="14">
    <source>
        <dbReference type="ARBA" id="ARBA00024827"/>
    </source>
</evidence>
<dbReference type="PANTHER" id="PTHR24421">
    <property type="entry name" value="NITRATE/NITRITE SENSOR PROTEIN NARX-RELATED"/>
    <property type="match status" value="1"/>
</dbReference>
<reference evidence="18" key="1">
    <citation type="journal article" date="2014" name="Int. J. Syst. Evol. Microbiol.">
        <title>Complete genome sequence of Corynebacterium casei LMG S-19264T (=DSM 44701T), isolated from a smear-ripened cheese.</title>
        <authorList>
            <consortium name="US DOE Joint Genome Institute (JGI-PGF)"/>
            <person name="Walter F."/>
            <person name="Albersmeier A."/>
            <person name="Kalinowski J."/>
            <person name="Ruckert C."/>
        </authorList>
    </citation>
    <scope>NUCLEOTIDE SEQUENCE</scope>
    <source>
        <strain evidence="18">CGMCC 1.15448</strain>
    </source>
</reference>
<dbReference type="CDD" id="cd16917">
    <property type="entry name" value="HATPase_UhpB-NarQ-NarX-like"/>
    <property type="match status" value="1"/>
</dbReference>
<dbReference type="InterPro" id="IPR036890">
    <property type="entry name" value="HATPase_C_sf"/>
</dbReference>
<evidence type="ECO:0000256" key="2">
    <source>
        <dbReference type="ARBA" id="ARBA00001966"/>
    </source>
</evidence>
<evidence type="ECO:0000256" key="1">
    <source>
        <dbReference type="ARBA" id="ARBA00000085"/>
    </source>
</evidence>
<name>A0A8J2UGG6_9BACT</name>
<keyword evidence="12" id="KW-0902">Two-component regulatory system</keyword>
<dbReference type="SUPFAM" id="SSF55874">
    <property type="entry name" value="ATPase domain of HSP90 chaperone/DNA topoisomerase II/histidine kinase"/>
    <property type="match status" value="1"/>
</dbReference>
<evidence type="ECO:0000256" key="13">
    <source>
        <dbReference type="ARBA" id="ARBA00023014"/>
    </source>
</evidence>
<evidence type="ECO:0000256" key="6">
    <source>
        <dbReference type="ARBA" id="ARBA00022485"/>
    </source>
</evidence>
<comment type="caution">
    <text evidence="18">The sequence shown here is derived from an EMBL/GenBank/DDBJ whole genome shotgun (WGS) entry which is preliminary data.</text>
</comment>
<feature type="transmembrane region" description="Helical" evidence="16">
    <location>
        <begin position="6"/>
        <end position="28"/>
    </location>
</feature>
<keyword evidence="7" id="KW-0963">Cytoplasm</keyword>
<reference evidence="18" key="2">
    <citation type="submission" date="2020-09" db="EMBL/GenBank/DDBJ databases">
        <authorList>
            <person name="Sun Q."/>
            <person name="Zhou Y."/>
        </authorList>
    </citation>
    <scope>NUCLEOTIDE SEQUENCE</scope>
    <source>
        <strain evidence="18">CGMCC 1.15448</strain>
    </source>
</reference>
<evidence type="ECO:0000256" key="15">
    <source>
        <dbReference type="ARBA" id="ARBA00030800"/>
    </source>
</evidence>
<keyword evidence="9" id="KW-0479">Metal-binding</keyword>
<evidence type="ECO:0000256" key="3">
    <source>
        <dbReference type="ARBA" id="ARBA00004496"/>
    </source>
</evidence>
<dbReference type="GO" id="GO:0016020">
    <property type="term" value="C:membrane"/>
    <property type="evidence" value="ECO:0007669"/>
    <property type="project" value="InterPro"/>
</dbReference>
<evidence type="ECO:0000313" key="18">
    <source>
        <dbReference type="EMBL" id="GGB14180.1"/>
    </source>
</evidence>
<keyword evidence="16" id="KW-0812">Transmembrane</keyword>
<dbReference type="GO" id="GO:0000155">
    <property type="term" value="F:phosphorelay sensor kinase activity"/>
    <property type="evidence" value="ECO:0007669"/>
    <property type="project" value="InterPro"/>
</dbReference>
<dbReference type="PRINTS" id="PR00344">
    <property type="entry name" value="BCTRLSENSOR"/>
</dbReference>
<keyword evidence="11" id="KW-0408">Iron</keyword>
<keyword evidence="10" id="KW-0418">Kinase</keyword>
<evidence type="ECO:0000256" key="7">
    <source>
        <dbReference type="ARBA" id="ARBA00022490"/>
    </source>
</evidence>
<proteinExistence type="predicted"/>
<evidence type="ECO:0000259" key="17">
    <source>
        <dbReference type="PROSITE" id="PS50109"/>
    </source>
</evidence>
<evidence type="ECO:0000313" key="19">
    <source>
        <dbReference type="Proteomes" id="UP000607559"/>
    </source>
</evidence>
<comment type="catalytic activity">
    <reaction evidence="1">
        <text>ATP + protein L-histidine = ADP + protein N-phospho-L-histidine.</text>
        <dbReference type="EC" id="2.7.13.3"/>
    </reaction>
</comment>
<dbReference type="AlphaFoldDB" id="A0A8J2UGG6"/>